<dbReference type="Proteomes" id="UP001163846">
    <property type="component" value="Unassembled WGS sequence"/>
</dbReference>
<dbReference type="PANTHER" id="PTHR48471">
    <property type="entry name" value="DDE TNP4 DOMAIN-CONTAINING PROTEIN"/>
    <property type="match status" value="1"/>
</dbReference>
<reference evidence="1" key="1">
    <citation type="submission" date="2022-08" db="EMBL/GenBank/DDBJ databases">
        <authorList>
            <consortium name="DOE Joint Genome Institute"/>
            <person name="Min B."/>
            <person name="Riley R."/>
            <person name="Sierra-Patev S."/>
            <person name="Naranjo-Ortiz M."/>
            <person name="Looney B."/>
            <person name="Konkel Z."/>
            <person name="Slot J.C."/>
            <person name="Sakamoto Y."/>
            <person name="Steenwyk J.L."/>
            <person name="Rokas A."/>
            <person name="Carro J."/>
            <person name="Camarero S."/>
            <person name="Ferreira P."/>
            <person name="Molpeceres G."/>
            <person name="Ruiz-Duenas F.J."/>
            <person name="Serrano A."/>
            <person name="Henrissat B."/>
            <person name="Drula E."/>
            <person name="Hughes K.W."/>
            <person name="Mata J.L."/>
            <person name="Ishikawa N.K."/>
            <person name="Vargas-Isla R."/>
            <person name="Ushijima S."/>
            <person name="Smith C.A."/>
            <person name="Ahrendt S."/>
            <person name="Andreopoulos W."/>
            <person name="He G."/>
            <person name="Labutti K."/>
            <person name="Lipzen A."/>
            <person name="Ng V."/>
            <person name="Sandor L."/>
            <person name="Barry K."/>
            <person name="Martinez A.T."/>
            <person name="Xiao Y."/>
            <person name="Gibbons J.G."/>
            <person name="Terashima K."/>
            <person name="Hibbett D.S."/>
            <person name="Grigoriev I.V."/>
        </authorList>
    </citation>
    <scope>NUCLEOTIDE SEQUENCE</scope>
    <source>
        <strain evidence="1">TFB9207</strain>
    </source>
</reference>
<organism evidence="1 2">
    <name type="scientific">Lentinula raphanica</name>
    <dbReference type="NCBI Taxonomy" id="153919"/>
    <lineage>
        <taxon>Eukaryota</taxon>
        <taxon>Fungi</taxon>
        <taxon>Dikarya</taxon>
        <taxon>Basidiomycota</taxon>
        <taxon>Agaricomycotina</taxon>
        <taxon>Agaricomycetes</taxon>
        <taxon>Agaricomycetidae</taxon>
        <taxon>Agaricales</taxon>
        <taxon>Marasmiineae</taxon>
        <taxon>Omphalotaceae</taxon>
        <taxon>Lentinula</taxon>
    </lineage>
</organism>
<gene>
    <name evidence="1" type="ORF">F5878DRAFT_664672</name>
</gene>
<sequence>MDTTRLLLEWMDDDDDEEQEEVQRAAGAMIGLLALSQQAQVDERNERRRRTYHFLKRGDLLPNPRVATPWQRLYETRSNRSFITTMGIDVATFDFLLAHFTIIWNQNPIPREDADPHGKPRIGGRSLDAAGALGLVLHWLSSSSHYTALELIFALVPATVSRYLHFSRKILLQTVKSIPEGAISMPRTFDECRELTHIITERHSALYGAIGTGDGLELPAVENENPEVENATYSGWKASHFIKNILFWSPKGLILHWKEDPITYLIYR</sequence>
<proteinExistence type="predicted"/>
<keyword evidence="2" id="KW-1185">Reference proteome</keyword>
<comment type="caution">
    <text evidence="1">The sequence shown here is derived from an EMBL/GenBank/DDBJ whole genome shotgun (WGS) entry which is preliminary data.</text>
</comment>
<evidence type="ECO:0000313" key="2">
    <source>
        <dbReference type="Proteomes" id="UP001163846"/>
    </source>
</evidence>
<evidence type="ECO:0000313" key="1">
    <source>
        <dbReference type="EMBL" id="KAJ3834543.1"/>
    </source>
</evidence>
<dbReference type="PANTHER" id="PTHR48471:SF1">
    <property type="entry name" value="DDE TNP4 DOMAIN-CONTAINING PROTEIN"/>
    <property type="match status" value="1"/>
</dbReference>
<protein>
    <submittedName>
        <fullName evidence="1">Uncharacterized protein</fullName>
    </submittedName>
</protein>
<dbReference type="AlphaFoldDB" id="A0AA38P1G4"/>
<dbReference type="EMBL" id="MU806517">
    <property type="protein sequence ID" value="KAJ3834543.1"/>
    <property type="molecule type" value="Genomic_DNA"/>
</dbReference>
<name>A0AA38P1G4_9AGAR</name>
<accession>A0AA38P1G4</accession>